<gene>
    <name evidence="2" type="ORF">GCM10009757_31100</name>
</gene>
<dbReference type="InterPro" id="IPR001387">
    <property type="entry name" value="Cro/C1-type_HTH"/>
</dbReference>
<evidence type="ECO:0000259" key="1">
    <source>
        <dbReference type="PROSITE" id="PS50943"/>
    </source>
</evidence>
<protein>
    <submittedName>
        <fullName evidence="2">Helix-turn-helix transcriptional regulator</fullName>
    </submittedName>
</protein>
<evidence type="ECO:0000313" key="2">
    <source>
        <dbReference type="EMBL" id="GAA2054872.1"/>
    </source>
</evidence>
<comment type="caution">
    <text evidence="2">The sequence shown here is derived from an EMBL/GenBank/DDBJ whole genome shotgun (WGS) entry which is preliminary data.</text>
</comment>
<dbReference type="Pfam" id="PF13560">
    <property type="entry name" value="HTH_31"/>
    <property type="match status" value="1"/>
</dbReference>
<dbReference type="SMART" id="SM00530">
    <property type="entry name" value="HTH_XRE"/>
    <property type="match status" value="1"/>
</dbReference>
<keyword evidence="3" id="KW-1185">Reference proteome</keyword>
<dbReference type="CDD" id="cd00093">
    <property type="entry name" value="HTH_XRE"/>
    <property type="match status" value="1"/>
</dbReference>
<feature type="domain" description="HTH cro/C1-type" evidence="1">
    <location>
        <begin position="18"/>
        <end position="74"/>
    </location>
</feature>
<dbReference type="SUPFAM" id="SSF47413">
    <property type="entry name" value="lambda repressor-like DNA-binding domains"/>
    <property type="match status" value="1"/>
</dbReference>
<sequence>MTSPSNGRQARAELGKRLREIRRNAGITARELAARAGWHESKCSRIENGRTLPSESDLRMWARQCGVAGEAADLVATARTIEGAYLQWPRVERQGLRRMQASAQPLWERTRHFRSYSSWLIPGLLQTPSYTGAVLGAVRDRKGLGDEVQDAVRLRMERQRILGLAPRRFAFVVEESVLRHRVVDRQAMAEQLGHLMWIAKRPNLSLGVIPLGADRSAEWPVESFWLFDDDQVNVELVAAYLTVTQPNEVAAYARTFAALADLAVHGEAARQLIENAVEALSAPGRAP</sequence>
<dbReference type="Proteomes" id="UP001403094">
    <property type="component" value="Unassembled WGS sequence"/>
</dbReference>
<dbReference type="Pfam" id="PF19054">
    <property type="entry name" value="DUF5753"/>
    <property type="match status" value="1"/>
</dbReference>
<evidence type="ECO:0000313" key="3">
    <source>
        <dbReference type="Proteomes" id="UP001403094"/>
    </source>
</evidence>
<name>A0ABP5GSY9_9ACTN</name>
<reference evidence="3" key="1">
    <citation type="journal article" date="2019" name="Int. J. Syst. Evol. Microbiol.">
        <title>The Global Catalogue of Microorganisms (GCM) 10K type strain sequencing project: providing services to taxonomists for standard genome sequencing and annotation.</title>
        <authorList>
            <consortium name="The Broad Institute Genomics Platform"/>
            <consortium name="The Broad Institute Genome Sequencing Center for Infectious Disease"/>
            <person name="Wu L."/>
            <person name="Ma J."/>
        </authorList>
    </citation>
    <scope>NUCLEOTIDE SEQUENCE [LARGE SCALE GENOMIC DNA]</scope>
    <source>
        <strain evidence="3">JCM 14549</strain>
    </source>
</reference>
<accession>A0ABP5GSY9</accession>
<dbReference type="InterPro" id="IPR010982">
    <property type="entry name" value="Lambda_DNA-bd_dom_sf"/>
</dbReference>
<dbReference type="PROSITE" id="PS50943">
    <property type="entry name" value="HTH_CROC1"/>
    <property type="match status" value="1"/>
</dbReference>
<dbReference type="InterPro" id="IPR043917">
    <property type="entry name" value="DUF5753"/>
</dbReference>
<dbReference type="Gene3D" id="1.10.260.40">
    <property type="entry name" value="lambda repressor-like DNA-binding domains"/>
    <property type="match status" value="1"/>
</dbReference>
<dbReference type="RefSeq" id="WP_346070803.1">
    <property type="nucleotide sequence ID" value="NZ_BAAANQ010000005.1"/>
</dbReference>
<organism evidence="2 3">
    <name type="scientific">Streptomyces cheonanensis</name>
    <dbReference type="NCBI Taxonomy" id="312720"/>
    <lineage>
        <taxon>Bacteria</taxon>
        <taxon>Bacillati</taxon>
        <taxon>Actinomycetota</taxon>
        <taxon>Actinomycetes</taxon>
        <taxon>Kitasatosporales</taxon>
        <taxon>Streptomycetaceae</taxon>
        <taxon>Streptomyces</taxon>
    </lineage>
</organism>
<dbReference type="EMBL" id="BAAANQ010000005">
    <property type="protein sequence ID" value="GAA2054872.1"/>
    <property type="molecule type" value="Genomic_DNA"/>
</dbReference>
<proteinExistence type="predicted"/>